<comment type="subcellular location">
    <subcellularLocation>
        <location evidence="1 10">Cytoplasm</location>
    </subcellularLocation>
</comment>
<evidence type="ECO:0000313" key="13">
    <source>
        <dbReference type="EMBL" id="SCZ60099.1"/>
    </source>
</evidence>
<dbReference type="GO" id="GO:0005829">
    <property type="term" value="C:cytosol"/>
    <property type="evidence" value="ECO:0007669"/>
    <property type="project" value="TreeGrafter"/>
</dbReference>
<dbReference type="Gene3D" id="3.40.50.620">
    <property type="entry name" value="HUPs"/>
    <property type="match status" value="1"/>
</dbReference>
<comment type="function">
    <text evidence="10">Catalyzes the attachment of glutamate to tRNA(Glu) in a two-step reaction: glutamate is first activated by ATP to form Glu-AMP and then transferred to the acceptor end of tRNA(Glu).</text>
</comment>
<comment type="caution">
    <text evidence="10">Lacks conserved residue(s) required for the propagation of feature annotation.</text>
</comment>
<evidence type="ECO:0000256" key="10">
    <source>
        <dbReference type="HAMAP-Rule" id="MF_00022"/>
    </source>
</evidence>
<dbReference type="InterPro" id="IPR045462">
    <property type="entry name" value="aa-tRNA-synth_I_cd-bd"/>
</dbReference>
<dbReference type="GO" id="GO:0006424">
    <property type="term" value="P:glutamyl-tRNA aminoacylation"/>
    <property type="evidence" value="ECO:0007669"/>
    <property type="project" value="UniProtKB-UniRule"/>
</dbReference>
<dbReference type="InterPro" id="IPR000924">
    <property type="entry name" value="Glu/Gln-tRNA-synth"/>
</dbReference>
<comment type="similarity">
    <text evidence="2 10">Belongs to the class-I aminoacyl-tRNA synthetase family. Glutamate--tRNA ligase type 1 subfamily.</text>
</comment>
<evidence type="ECO:0000256" key="4">
    <source>
        <dbReference type="ARBA" id="ARBA00022490"/>
    </source>
</evidence>
<dbReference type="Pfam" id="PF00749">
    <property type="entry name" value="tRNA-synt_1c"/>
    <property type="match status" value="1"/>
</dbReference>
<accession>A0A1G5QFW7</accession>
<dbReference type="PRINTS" id="PR00987">
    <property type="entry name" value="TRNASYNTHGLU"/>
</dbReference>
<comment type="subunit">
    <text evidence="3 10">Monomer.</text>
</comment>
<dbReference type="STRING" id="415747.SAMN03097708_01985"/>
<dbReference type="GO" id="GO:0008270">
    <property type="term" value="F:zinc ion binding"/>
    <property type="evidence" value="ECO:0007669"/>
    <property type="project" value="InterPro"/>
</dbReference>
<keyword evidence="4 10" id="KW-0963">Cytoplasm</keyword>
<evidence type="ECO:0000256" key="2">
    <source>
        <dbReference type="ARBA" id="ARBA00007894"/>
    </source>
</evidence>
<dbReference type="InterPro" id="IPR020751">
    <property type="entry name" value="aa-tRNA-synth_I_codon-bd_sub2"/>
</dbReference>
<dbReference type="HAMAP" id="MF_00022">
    <property type="entry name" value="Glu_tRNA_synth_type1"/>
    <property type="match status" value="1"/>
</dbReference>
<dbReference type="InterPro" id="IPR004527">
    <property type="entry name" value="Glu-tRNA-ligase_bac/mito"/>
</dbReference>
<evidence type="ECO:0000256" key="5">
    <source>
        <dbReference type="ARBA" id="ARBA00022598"/>
    </source>
</evidence>
<protein>
    <recommendedName>
        <fullName evidence="10">Glutamate--tRNA ligase</fullName>
        <ecNumber evidence="10">6.1.1.17</ecNumber>
    </recommendedName>
    <alternativeName>
        <fullName evidence="10">Glutamyl-tRNA synthetase</fullName>
        <shortName evidence="10">GluRS</shortName>
    </alternativeName>
</protein>
<dbReference type="GO" id="GO:0005524">
    <property type="term" value="F:ATP binding"/>
    <property type="evidence" value="ECO:0007669"/>
    <property type="project" value="UniProtKB-UniRule"/>
</dbReference>
<dbReference type="InterPro" id="IPR020058">
    <property type="entry name" value="Glu/Gln-tRNA-synth_Ib_cat-dom"/>
</dbReference>
<dbReference type="GO" id="GO:0000049">
    <property type="term" value="F:tRNA binding"/>
    <property type="evidence" value="ECO:0007669"/>
    <property type="project" value="InterPro"/>
</dbReference>
<dbReference type="NCBIfam" id="TIGR00464">
    <property type="entry name" value="gltX_bact"/>
    <property type="match status" value="1"/>
</dbReference>
<feature type="domain" description="Aminoacyl-tRNA synthetase class I anticodon-binding" evidence="12">
    <location>
        <begin position="340"/>
        <end position="459"/>
    </location>
</feature>
<feature type="short sequence motif" description="'KMSKS' region" evidence="10">
    <location>
        <begin position="235"/>
        <end position="239"/>
    </location>
</feature>
<dbReference type="PANTHER" id="PTHR43311">
    <property type="entry name" value="GLUTAMATE--TRNA LIGASE"/>
    <property type="match status" value="1"/>
</dbReference>
<dbReference type="EC" id="6.1.1.17" evidence="10"/>
<evidence type="ECO:0000256" key="8">
    <source>
        <dbReference type="ARBA" id="ARBA00022917"/>
    </source>
</evidence>
<dbReference type="InterPro" id="IPR014729">
    <property type="entry name" value="Rossmann-like_a/b/a_fold"/>
</dbReference>
<keyword evidence="14" id="KW-1185">Reference proteome</keyword>
<evidence type="ECO:0000313" key="14">
    <source>
        <dbReference type="Proteomes" id="UP000199648"/>
    </source>
</evidence>
<evidence type="ECO:0000259" key="12">
    <source>
        <dbReference type="Pfam" id="PF19269"/>
    </source>
</evidence>
<dbReference type="SUPFAM" id="SSF52374">
    <property type="entry name" value="Nucleotidylyl transferase"/>
    <property type="match status" value="1"/>
</dbReference>
<feature type="domain" description="Glutamyl/glutaminyl-tRNA synthetase class Ib catalytic" evidence="11">
    <location>
        <begin position="3"/>
        <end position="303"/>
    </location>
</feature>
<feature type="binding site" evidence="10">
    <location>
        <position position="238"/>
    </location>
    <ligand>
        <name>ATP</name>
        <dbReference type="ChEBI" id="CHEBI:30616"/>
    </ligand>
</feature>
<evidence type="ECO:0000256" key="1">
    <source>
        <dbReference type="ARBA" id="ARBA00004496"/>
    </source>
</evidence>
<gene>
    <name evidence="10" type="primary">gltX</name>
    <name evidence="13" type="ORF">SAMN03097708_01985</name>
</gene>
<name>A0A1G5QFW7_9GAMM</name>
<sequence>MSIKTRFAPSPTGYLHIGGARTALFSWLYARRHGGKFVLRIEDTDLERSTAESVNVILEGMTWLGLEYDEGPFFQTHRFDRYAEVTQQLLDKGLAYRCNCPKERIEELREEQIARKQKPRYDRRCLGQAIDPNEPHVIRFLSPTEGSVVVNDMVRGKVVFSNAELDDLIIRRSDGSPTYNFVVVVDDMDMEISHVVRGDDHLNNTPRQINILRALGVEPPTYAHLPMILGEDGQKLSKRHGAASVTDYREEGYLPEALINYLARLGWSHGDQEIFELEEMVRLFDICDINHSASALNLSKLQWLNQHYMKSLDPTYVARHLSYQLGKLDIDPSVGPDPVEVVIAYRERTSTLAEMALQCAYIYRDFDEYDPAAAKKHLRPVAQEPLARMREALAGLEEWTPEALHATVEQVAAALELKMGKVAQPLRVAVVGTAASPGIDETLRLVGREASLRRIDKALELIRARAEDK</sequence>
<dbReference type="Proteomes" id="UP000199648">
    <property type="component" value="Unassembled WGS sequence"/>
</dbReference>
<dbReference type="InterPro" id="IPR033910">
    <property type="entry name" value="GluRS_core"/>
</dbReference>
<dbReference type="InterPro" id="IPR001412">
    <property type="entry name" value="aa-tRNA-synth_I_CS"/>
</dbReference>
<dbReference type="RefSeq" id="WP_092996108.1">
    <property type="nucleotide sequence ID" value="NZ_FMWD01000005.1"/>
</dbReference>
<dbReference type="PANTHER" id="PTHR43311:SF2">
    <property type="entry name" value="GLUTAMATE--TRNA LIGASE, MITOCHONDRIAL-RELATED"/>
    <property type="match status" value="1"/>
</dbReference>
<dbReference type="InterPro" id="IPR008925">
    <property type="entry name" value="aa_tRNA-synth_I_cd-bd_sf"/>
</dbReference>
<reference evidence="13 14" key="1">
    <citation type="submission" date="2016-10" db="EMBL/GenBank/DDBJ databases">
        <authorList>
            <person name="de Groot N.N."/>
        </authorList>
    </citation>
    <scope>NUCLEOTIDE SEQUENCE [LARGE SCALE GENOMIC DNA]</scope>
    <source>
        <strain evidence="13 14">HLD2</strain>
    </source>
</reference>
<organism evidence="13 14">
    <name type="scientific">Thiohalomonas denitrificans</name>
    <dbReference type="NCBI Taxonomy" id="415747"/>
    <lineage>
        <taxon>Bacteria</taxon>
        <taxon>Pseudomonadati</taxon>
        <taxon>Pseudomonadota</taxon>
        <taxon>Gammaproteobacteria</taxon>
        <taxon>Thiohalomonadales</taxon>
        <taxon>Thiohalomonadaceae</taxon>
        <taxon>Thiohalomonas</taxon>
    </lineage>
</organism>
<proteinExistence type="inferred from homology"/>
<dbReference type="PROSITE" id="PS00178">
    <property type="entry name" value="AA_TRNA_LIGASE_I"/>
    <property type="match status" value="1"/>
</dbReference>
<dbReference type="Gene3D" id="1.10.10.350">
    <property type="match status" value="1"/>
</dbReference>
<evidence type="ECO:0000256" key="7">
    <source>
        <dbReference type="ARBA" id="ARBA00022840"/>
    </source>
</evidence>
<evidence type="ECO:0000256" key="3">
    <source>
        <dbReference type="ARBA" id="ARBA00011245"/>
    </source>
</evidence>
<comment type="catalytic activity">
    <reaction evidence="10">
        <text>tRNA(Glu) + L-glutamate + ATP = L-glutamyl-tRNA(Glu) + AMP + diphosphate</text>
        <dbReference type="Rhea" id="RHEA:23540"/>
        <dbReference type="Rhea" id="RHEA-COMP:9663"/>
        <dbReference type="Rhea" id="RHEA-COMP:9680"/>
        <dbReference type="ChEBI" id="CHEBI:29985"/>
        <dbReference type="ChEBI" id="CHEBI:30616"/>
        <dbReference type="ChEBI" id="CHEBI:33019"/>
        <dbReference type="ChEBI" id="CHEBI:78442"/>
        <dbReference type="ChEBI" id="CHEBI:78520"/>
        <dbReference type="ChEBI" id="CHEBI:456215"/>
        <dbReference type="EC" id="6.1.1.17"/>
    </reaction>
</comment>
<dbReference type="InterPro" id="IPR049940">
    <property type="entry name" value="GluQ/Sye"/>
</dbReference>
<dbReference type="GO" id="GO:0004818">
    <property type="term" value="F:glutamate-tRNA ligase activity"/>
    <property type="evidence" value="ECO:0007669"/>
    <property type="project" value="UniProtKB-UniRule"/>
</dbReference>
<keyword evidence="5 10" id="KW-0436">Ligase</keyword>
<dbReference type="OrthoDB" id="9807503at2"/>
<evidence type="ECO:0000256" key="9">
    <source>
        <dbReference type="ARBA" id="ARBA00023146"/>
    </source>
</evidence>
<keyword evidence="8 10" id="KW-0648">Protein biosynthesis</keyword>
<keyword evidence="6 10" id="KW-0547">Nucleotide-binding</keyword>
<dbReference type="AlphaFoldDB" id="A0A1G5QFW7"/>
<dbReference type="CDD" id="cd00808">
    <property type="entry name" value="GluRS_core"/>
    <property type="match status" value="1"/>
</dbReference>
<keyword evidence="7 10" id="KW-0067">ATP-binding</keyword>
<dbReference type="SUPFAM" id="SSF48163">
    <property type="entry name" value="An anticodon-binding domain of class I aminoacyl-tRNA synthetases"/>
    <property type="match status" value="1"/>
</dbReference>
<dbReference type="FunFam" id="3.40.50.620:FF:000007">
    <property type="entry name" value="Glutamate--tRNA ligase"/>
    <property type="match status" value="1"/>
</dbReference>
<evidence type="ECO:0000256" key="6">
    <source>
        <dbReference type="ARBA" id="ARBA00022741"/>
    </source>
</evidence>
<keyword evidence="9 10" id="KW-0030">Aminoacyl-tRNA synthetase</keyword>
<dbReference type="Pfam" id="PF19269">
    <property type="entry name" value="Anticodon_2"/>
    <property type="match status" value="1"/>
</dbReference>
<evidence type="ECO:0000259" key="11">
    <source>
        <dbReference type="Pfam" id="PF00749"/>
    </source>
</evidence>
<feature type="short sequence motif" description="'HIGH' region" evidence="10">
    <location>
        <begin position="9"/>
        <end position="19"/>
    </location>
</feature>
<dbReference type="EMBL" id="FMWD01000005">
    <property type="protein sequence ID" value="SCZ60099.1"/>
    <property type="molecule type" value="Genomic_DNA"/>
</dbReference>